<reference evidence="1 2" key="1">
    <citation type="journal article" date="2018" name="Genet. Mol. Biol.">
        <title>The genome sequence of Dyella jiangningensis FCAV SCS01 from a lignocellulose-decomposing microbial consortium metagenome reveals potential for biotechnological applications.</title>
        <authorList>
            <person name="Desiderato J.G."/>
            <person name="Alvarenga D.O."/>
            <person name="Constancio M.T.L."/>
            <person name="Alves L.M.C."/>
            <person name="Varani A.M."/>
        </authorList>
    </citation>
    <scope>NUCLEOTIDE SEQUENCE [LARGE SCALE GENOMIC DNA]</scope>
    <source>
        <strain evidence="1 2">FCAV SCS01</strain>
    </source>
</reference>
<sequence length="183" mass="20901">MIAMQYSFTLPADYDMAIIRRRIAEKGPSLDHFDGLHLKAYLHATAGEHARDNLYAPFYVWRDSEAMQRFLGSAGFQSLTQAFGWPSIRCWQVWDAYLPPHARQARFASRDIHPIVPHTALDALRNVARDALQHDVEHRALAGVTAFEPTTWSWMSFRLFDETPSFAAANARQWYGVGHVSQP</sequence>
<dbReference type="EMBL" id="NFZS01000005">
    <property type="protein sequence ID" value="RAO74832.1"/>
    <property type="molecule type" value="Genomic_DNA"/>
</dbReference>
<dbReference type="InterPro" id="IPR032349">
    <property type="entry name" value="DUF4865"/>
</dbReference>
<proteinExistence type="predicted"/>
<dbReference type="Proteomes" id="UP000248926">
    <property type="component" value="Unassembled WGS sequence"/>
</dbReference>
<dbReference type="AlphaFoldDB" id="A0A328P2E5"/>
<dbReference type="OrthoDB" id="2065010at2"/>
<evidence type="ECO:0000313" key="2">
    <source>
        <dbReference type="Proteomes" id="UP000248926"/>
    </source>
</evidence>
<comment type="caution">
    <text evidence="1">The sequence shown here is derived from an EMBL/GenBank/DDBJ whole genome shotgun (WGS) entry which is preliminary data.</text>
</comment>
<accession>A0A328P2E5</accession>
<evidence type="ECO:0000313" key="1">
    <source>
        <dbReference type="EMBL" id="RAO74832.1"/>
    </source>
</evidence>
<name>A0A328P2E5_9GAMM</name>
<gene>
    <name evidence="1" type="ORF">CA260_18660</name>
</gene>
<dbReference type="Pfam" id="PF16157">
    <property type="entry name" value="DUF4865"/>
    <property type="match status" value="1"/>
</dbReference>
<organism evidence="1 2">
    <name type="scientific">Dyella jiangningensis</name>
    <dbReference type="NCBI Taxonomy" id="1379159"/>
    <lineage>
        <taxon>Bacteria</taxon>
        <taxon>Pseudomonadati</taxon>
        <taxon>Pseudomonadota</taxon>
        <taxon>Gammaproteobacteria</taxon>
        <taxon>Lysobacterales</taxon>
        <taxon>Rhodanobacteraceae</taxon>
        <taxon>Dyella</taxon>
    </lineage>
</organism>
<protein>
    <submittedName>
        <fullName evidence="1">DUF4865 domain-containing protein</fullName>
    </submittedName>
</protein>
<keyword evidence="2" id="KW-1185">Reference proteome</keyword>